<keyword evidence="12" id="KW-1185">Reference proteome</keyword>
<dbReference type="AlphaFoldDB" id="A0A2K9LU93"/>
<protein>
    <submittedName>
        <fullName evidence="11">PTS system glucose-specific IIBC component</fullName>
    </submittedName>
</protein>
<dbReference type="PROSITE" id="PS51103">
    <property type="entry name" value="PTS_EIIC_TYPE_1"/>
    <property type="match status" value="1"/>
</dbReference>
<evidence type="ECO:0000256" key="9">
    <source>
        <dbReference type="SAM" id="Phobius"/>
    </source>
</evidence>
<dbReference type="GO" id="GO:0009401">
    <property type="term" value="P:phosphoenolpyruvate-dependent sugar phosphotransferase system"/>
    <property type="evidence" value="ECO:0007669"/>
    <property type="project" value="UniProtKB-KW"/>
</dbReference>
<feature type="transmembrane region" description="Helical" evidence="9">
    <location>
        <begin position="85"/>
        <end position="104"/>
    </location>
</feature>
<dbReference type="Pfam" id="PF02378">
    <property type="entry name" value="PTS_EIIC"/>
    <property type="match status" value="2"/>
</dbReference>
<sequence length="582" mass="65451">METKQFKGFDVSWYTKNKLKSFLKKLGSSFGFVIVLMPLFGIIYSIGNAFQVKVMQDIGKILFANIGIWFALAIIIGFTSNKGSAVLAGVISYLVFNVFIASFISDGDKTYFNIWFWKKLQSSAYLSDLFFGGIKTFNSGVLGGILIGTYVTLIFNRFKDTNLPKGLEFFAKERFAIILSIICSIGFASIFIIIWPLIGYALIFLGNGVAKSPIGIDSFIFRIVQRMLIPFGSSLLWQSPMWYSQVGGSLIEYQQDLLIQYLLRTQSDQLSAEQVINLIGLAKVTGQENITENILKVLGSEFDRNIIDNWFKNTTDIFSATGDQLIWSAIVGNSYITADDCWNVGFRVSRFISGGYVNSIFVLPTLSFTMLFLTPKGERRSKMGMYITAALSAMLIGVTEPVEYLFCYSMPLFYFVIYCPFNGIIAAITSLSKVKIGTSFSTGIFDLTLSGVIPTIKGSDTKIYLIPVIGVISSITIFTIAFFWFRFFERKEKAMNIAAINLRDSLHLLIDELGGIKNINKFDLIENNLKISFKRNPEASKLLNNFDLIKKTEGEFNLAIRDDKLELLNLTKEVILYKQKKD</sequence>
<dbReference type="InterPro" id="IPR013013">
    <property type="entry name" value="PTS_EIIC_1"/>
</dbReference>
<dbReference type="PANTHER" id="PTHR30009:SF8">
    <property type="entry name" value="PTS SYSTEM, IIBC COMPONENT"/>
    <property type="match status" value="1"/>
</dbReference>
<comment type="subcellular location">
    <subcellularLocation>
        <location evidence="1">Cell membrane</location>
        <topology evidence="1">Multi-pass membrane protein</topology>
    </subcellularLocation>
</comment>
<keyword evidence="4" id="KW-0762">Sugar transport</keyword>
<dbReference type="GO" id="GO:0008982">
    <property type="term" value="F:protein-N(PI)-phosphohistidine-sugar phosphotransferase activity"/>
    <property type="evidence" value="ECO:0007669"/>
    <property type="project" value="InterPro"/>
</dbReference>
<evidence type="ECO:0000313" key="11">
    <source>
        <dbReference type="EMBL" id="AUM62639.1"/>
    </source>
</evidence>
<evidence type="ECO:0000256" key="5">
    <source>
        <dbReference type="ARBA" id="ARBA00022683"/>
    </source>
</evidence>
<gene>
    <name evidence="11" type="primary">ptsG</name>
    <name evidence="11" type="ORF">SMONO_v1c03900</name>
</gene>
<evidence type="ECO:0000256" key="2">
    <source>
        <dbReference type="ARBA" id="ARBA00022448"/>
    </source>
</evidence>
<evidence type="ECO:0000313" key="12">
    <source>
        <dbReference type="Proteomes" id="UP000234790"/>
    </source>
</evidence>
<evidence type="ECO:0000256" key="4">
    <source>
        <dbReference type="ARBA" id="ARBA00022597"/>
    </source>
</evidence>
<feature type="transmembrane region" description="Helical" evidence="9">
    <location>
        <begin position="58"/>
        <end position="78"/>
    </location>
</feature>
<feature type="transmembrane region" description="Helical" evidence="9">
    <location>
        <begin position="175"/>
        <end position="198"/>
    </location>
</feature>
<keyword evidence="8 9" id="KW-0472">Membrane</keyword>
<keyword evidence="6 9" id="KW-0812">Transmembrane</keyword>
<feature type="transmembrane region" description="Helical" evidence="9">
    <location>
        <begin position="26"/>
        <end position="46"/>
    </location>
</feature>
<dbReference type="EMBL" id="CP025543">
    <property type="protein sequence ID" value="AUM62639.1"/>
    <property type="molecule type" value="Genomic_DNA"/>
</dbReference>
<feature type="domain" description="PTS EIIC type-1" evidence="10">
    <location>
        <begin position="17"/>
        <end position="497"/>
    </location>
</feature>
<feature type="transmembrane region" description="Helical" evidence="9">
    <location>
        <begin position="355"/>
        <end position="373"/>
    </location>
</feature>
<accession>A0A2K9LU93</accession>
<proteinExistence type="predicted"/>
<feature type="transmembrane region" description="Helical" evidence="9">
    <location>
        <begin position="385"/>
        <end position="406"/>
    </location>
</feature>
<dbReference type="PANTHER" id="PTHR30009">
    <property type="entry name" value="CYTOCHROME C-TYPE SYNTHESIS PROTEIN AND PTS TRANSMEMBRANE COMPONENT"/>
    <property type="match status" value="1"/>
</dbReference>
<evidence type="ECO:0000256" key="6">
    <source>
        <dbReference type="ARBA" id="ARBA00022692"/>
    </source>
</evidence>
<dbReference type="GO" id="GO:0005886">
    <property type="term" value="C:plasma membrane"/>
    <property type="evidence" value="ECO:0007669"/>
    <property type="project" value="UniProtKB-SubCell"/>
</dbReference>
<dbReference type="GO" id="GO:0090563">
    <property type="term" value="F:protein-phosphocysteine-sugar phosphotransferase activity"/>
    <property type="evidence" value="ECO:0007669"/>
    <property type="project" value="TreeGrafter"/>
</dbReference>
<evidence type="ECO:0000259" key="10">
    <source>
        <dbReference type="PROSITE" id="PS51103"/>
    </source>
</evidence>
<keyword evidence="2" id="KW-0813">Transport</keyword>
<evidence type="ECO:0000256" key="8">
    <source>
        <dbReference type="ARBA" id="ARBA00023136"/>
    </source>
</evidence>
<dbReference type="Proteomes" id="UP000234790">
    <property type="component" value="Chromosome"/>
</dbReference>
<keyword evidence="7 9" id="KW-1133">Transmembrane helix</keyword>
<dbReference type="OrthoDB" id="9764327at2"/>
<keyword evidence="5" id="KW-0598">Phosphotransferase system</keyword>
<feature type="transmembrane region" description="Helical" evidence="9">
    <location>
        <begin position="412"/>
        <end position="431"/>
    </location>
</feature>
<feature type="transmembrane region" description="Helical" evidence="9">
    <location>
        <begin position="463"/>
        <end position="485"/>
    </location>
</feature>
<evidence type="ECO:0000256" key="1">
    <source>
        <dbReference type="ARBA" id="ARBA00004651"/>
    </source>
</evidence>
<keyword evidence="3" id="KW-1003">Cell membrane</keyword>
<dbReference type="InterPro" id="IPR003352">
    <property type="entry name" value="PTS_EIIC"/>
</dbReference>
<feature type="transmembrane region" description="Helical" evidence="9">
    <location>
        <begin position="124"/>
        <end position="155"/>
    </location>
</feature>
<name>A0A2K9LU93_SPISQ</name>
<evidence type="ECO:0000256" key="7">
    <source>
        <dbReference type="ARBA" id="ARBA00022989"/>
    </source>
</evidence>
<dbReference type="RefSeq" id="WP_101780698.1">
    <property type="nucleotide sequence ID" value="NZ_CP025543.1"/>
</dbReference>
<evidence type="ECO:0000256" key="3">
    <source>
        <dbReference type="ARBA" id="ARBA00022475"/>
    </source>
</evidence>
<reference evidence="11 12" key="1">
    <citation type="submission" date="2017-12" db="EMBL/GenBank/DDBJ databases">
        <title>Complete genome sequence of Spiroplasma monobiae MQ-1 (ATCC 33825).</title>
        <authorList>
            <person name="Tsai Y.-M."/>
            <person name="Lo W.-S."/>
            <person name="Wu P.-S."/>
            <person name="Cho S.-T."/>
            <person name="Kuo C.-H."/>
        </authorList>
    </citation>
    <scope>NUCLEOTIDE SEQUENCE [LARGE SCALE GENOMIC DNA]</scope>
    <source>
        <strain evidence="11 12">MQ-1</strain>
    </source>
</reference>
<dbReference type="KEGG" id="smoo:SMONO_v1c03900"/>
<organism evidence="11 12">
    <name type="scientific">Spiroplasma monobiae MQ-1</name>
    <dbReference type="NCBI Taxonomy" id="1336748"/>
    <lineage>
        <taxon>Bacteria</taxon>
        <taxon>Bacillati</taxon>
        <taxon>Mycoplasmatota</taxon>
        <taxon>Mollicutes</taxon>
        <taxon>Entomoplasmatales</taxon>
        <taxon>Spiroplasmataceae</taxon>
        <taxon>Spiroplasma</taxon>
    </lineage>
</organism>
<dbReference type="InterPro" id="IPR050429">
    <property type="entry name" value="PTS_Glucose_EIICBA"/>
</dbReference>